<gene>
    <name evidence="2" type="ORF">LTR24_006117</name>
</gene>
<protein>
    <submittedName>
        <fullName evidence="2">Uncharacterized protein</fullName>
    </submittedName>
</protein>
<name>A0ABR0K7D0_9EURO</name>
<sequence>MALRRVDILEELGLTGRSAELQTRLARVEQAVQSQPQLQSTLSRLRVSHQGFTDWHASLQKFEGDEEQTRQAEQPQQRAEALKLLNQIDTNIYSLQRRLLLEDDTYVDSEELRADAVELDQAVLNLIRLFPGARRAGLFSIEQSGPAASSARARPPIEHHQRPLPPLVPTKEEPLEEVEDTVPPLQQRHSTSASSPPPRRTSSGDGSTYHRTTSMDDAKVIVGTFYAATVVAHSQPLPQAPGNVYGHMQAKGNSSMLIGDAIGGSPFVETAEPQNMTRAPGLFRRATDKLKRKESMK</sequence>
<reference evidence="2 3" key="1">
    <citation type="submission" date="2023-08" db="EMBL/GenBank/DDBJ databases">
        <title>Black Yeasts Isolated from many extreme environments.</title>
        <authorList>
            <person name="Coleine C."/>
            <person name="Stajich J.E."/>
            <person name="Selbmann L."/>
        </authorList>
    </citation>
    <scope>NUCLEOTIDE SEQUENCE [LARGE SCALE GENOMIC DNA]</scope>
    <source>
        <strain evidence="2 3">CCFEE 5885</strain>
    </source>
</reference>
<comment type="caution">
    <text evidence="2">The sequence shown here is derived from an EMBL/GenBank/DDBJ whole genome shotgun (WGS) entry which is preliminary data.</text>
</comment>
<evidence type="ECO:0000313" key="2">
    <source>
        <dbReference type="EMBL" id="KAK5089562.1"/>
    </source>
</evidence>
<evidence type="ECO:0000256" key="1">
    <source>
        <dbReference type="SAM" id="MobiDB-lite"/>
    </source>
</evidence>
<keyword evidence="3" id="KW-1185">Reference proteome</keyword>
<evidence type="ECO:0000313" key="3">
    <source>
        <dbReference type="Proteomes" id="UP001345013"/>
    </source>
</evidence>
<dbReference type="Proteomes" id="UP001345013">
    <property type="component" value="Unassembled WGS sequence"/>
</dbReference>
<dbReference type="EMBL" id="JAVRRG010000075">
    <property type="protein sequence ID" value="KAK5089562.1"/>
    <property type="molecule type" value="Genomic_DNA"/>
</dbReference>
<accession>A0ABR0K7D0</accession>
<organism evidence="2 3">
    <name type="scientific">Lithohypha guttulata</name>
    <dbReference type="NCBI Taxonomy" id="1690604"/>
    <lineage>
        <taxon>Eukaryota</taxon>
        <taxon>Fungi</taxon>
        <taxon>Dikarya</taxon>
        <taxon>Ascomycota</taxon>
        <taxon>Pezizomycotina</taxon>
        <taxon>Eurotiomycetes</taxon>
        <taxon>Chaetothyriomycetidae</taxon>
        <taxon>Chaetothyriales</taxon>
        <taxon>Trichomeriaceae</taxon>
        <taxon>Lithohypha</taxon>
    </lineage>
</organism>
<feature type="region of interest" description="Disordered" evidence="1">
    <location>
        <begin position="147"/>
        <end position="213"/>
    </location>
</feature>
<proteinExistence type="predicted"/>